<keyword evidence="2" id="KW-1185">Reference proteome</keyword>
<evidence type="ECO:0008006" key="3">
    <source>
        <dbReference type="Google" id="ProtNLM"/>
    </source>
</evidence>
<evidence type="ECO:0000313" key="1">
    <source>
        <dbReference type="EMBL" id="MBB3151913.1"/>
    </source>
</evidence>
<protein>
    <recommendedName>
        <fullName evidence="3">Alpha/beta hydrolase</fullName>
    </recommendedName>
</protein>
<dbReference type="Gene3D" id="3.40.50.1820">
    <property type="entry name" value="alpha/beta hydrolase"/>
    <property type="match status" value="1"/>
</dbReference>
<proteinExistence type="predicted"/>
<evidence type="ECO:0000313" key="2">
    <source>
        <dbReference type="Proteomes" id="UP000518605"/>
    </source>
</evidence>
<dbReference type="InterPro" id="IPR029058">
    <property type="entry name" value="AB_hydrolase_fold"/>
</dbReference>
<accession>A0A7W5GA43</accession>
<dbReference type="Proteomes" id="UP000518605">
    <property type="component" value="Unassembled WGS sequence"/>
</dbReference>
<dbReference type="RefSeq" id="WP_183561303.1">
    <property type="nucleotide sequence ID" value="NZ_CBCSLB010000008.1"/>
</dbReference>
<organism evidence="1 2">
    <name type="scientific">Paenibacillus endophyticus</name>
    <dbReference type="NCBI Taxonomy" id="1294268"/>
    <lineage>
        <taxon>Bacteria</taxon>
        <taxon>Bacillati</taxon>
        <taxon>Bacillota</taxon>
        <taxon>Bacilli</taxon>
        <taxon>Bacillales</taxon>
        <taxon>Paenibacillaceae</taxon>
        <taxon>Paenibacillus</taxon>
    </lineage>
</organism>
<dbReference type="AlphaFoldDB" id="A0A7W5GA43"/>
<comment type="caution">
    <text evidence="1">The sequence shown here is derived from an EMBL/GenBank/DDBJ whole genome shotgun (WGS) entry which is preliminary data.</text>
</comment>
<reference evidence="1 2" key="1">
    <citation type="submission" date="2020-08" db="EMBL/GenBank/DDBJ databases">
        <title>Genomic Encyclopedia of Type Strains, Phase III (KMG-III): the genomes of soil and plant-associated and newly described type strains.</title>
        <authorList>
            <person name="Whitman W."/>
        </authorList>
    </citation>
    <scope>NUCLEOTIDE SEQUENCE [LARGE SCALE GENOMIC DNA]</scope>
    <source>
        <strain evidence="1 2">CECT 8234</strain>
    </source>
</reference>
<dbReference type="EMBL" id="JACHXW010000004">
    <property type="protein sequence ID" value="MBB3151913.1"/>
    <property type="molecule type" value="Genomic_DNA"/>
</dbReference>
<gene>
    <name evidence="1" type="ORF">FHS16_001959</name>
</gene>
<name>A0A7W5GA43_9BACL</name>
<sequence length="77" mass="9067">MRGQSVFIVGMMLLFYATPSCTVREPQLDWCRSHLQNLTLFDIGKGFHHLLEENPHAIGRELQRWLQRVNEMMTHSL</sequence>